<organism evidence="10 11">
    <name type="scientific">Jaminaea rosea</name>
    <dbReference type="NCBI Taxonomy" id="1569628"/>
    <lineage>
        <taxon>Eukaryota</taxon>
        <taxon>Fungi</taxon>
        <taxon>Dikarya</taxon>
        <taxon>Basidiomycota</taxon>
        <taxon>Ustilaginomycotina</taxon>
        <taxon>Exobasidiomycetes</taxon>
        <taxon>Microstromatales</taxon>
        <taxon>Microstromatales incertae sedis</taxon>
        <taxon>Jaminaea</taxon>
    </lineage>
</organism>
<evidence type="ECO:0000256" key="8">
    <source>
        <dbReference type="SAM" id="MobiDB-lite"/>
    </source>
</evidence>
<dbReference type="Pfam" id="PF00225">
    <property type="entry name" value="Kinesin"/>
    <property type="match status" value="1"/>
</dbReference>
<keyword evidence="2 7" id="KW-0493">Microtubule</keyword>
<dbReference type="RefSeq" id="XP_025360347.1">
    <property type="nucleotide sequence ID" value="XM_025504791.1"/>
</dbReference>
<dbReference type="InterPro" id="IPR001752">
    <property type="entry name" value="Kinesin_motor_dom"/>
</dbReference>
<dbReference type="STRING" id="1569628.A0A316URH6"/>
<dbReference type="GO" id="GO:0007018">
    <property type="term" value="P:microtubule-based movement"/>
    <property type="evidence" value="ECO:0007669"/>
    <property type="project" value="InterPro"/>
</dbReference>
<evidence type="ECO:0000256" key="7">
    <source>
        <dbReference type="RuleBase" id="RU000394"/>
    </source>
</evidence>
<sequence>MAALFDRERANTEAQMAAEQQERKKYSERVTQLEESLEEQKRLAKESKREVGRRRTLFDDEMAQLRQAHAREKRAWEEDLDRERNTVRALKDSMAQNSTAHLTMEATNSALRTEVQRLQDQLRESQQRTADVEAELIKQREAVVEIEGELREAESLRRKLHNEIQELRGNIRVFARMRPALQHQGNSLATVRFPNPKEARSIEILSAGESATGTATMRTFQFDFDHVFGPDATQRDVFDEVQHLMQSVLDGYNTCVFAYGQTGSGKTHTLEGSGLPTANYEASSVSEGAGLIPRAVQMLFATAEALKDKGWSYDFSGSMLEIYNETINDLLGKADPKSTTPVKHEIQHEKGRTTVSDAVVLPLSSPQQVFALLSRASARRSVAATLMNERSSRSHSVFTLRVRGSNSTTMESCDATLSLVDLAGSERLANSGSGDDPRRLKEAVSINKSLSSLADVIAALGQGKAAGHVPYRNSTLTWLLKNSLGGNSKTLMLTSLSPVAEHLGETVASLRFAKLVNGTIIGTAKKVRASE</sequence>
<feature type="binding site" evidence="6">
    <location>
        <begin position="260"/>
        <end position="267"/>
    </location>
    <ligand>
        <name>ATP</name>
        <dbReference type="ChEBI" id="CHEBI:30616"/>
    </ligand>
</feature>
<dbReference type="PROSITE" id="PS50067">
    <property type="entry name" value="KINESIN_MOTOR_2"/>
    <property type="match status" value="1"/>
</dbReference>
<keyword evidence="3 6" id="KW-0547">Nucleotide-binding</keyword>
<evidence type="ECO:0000256" key="4">
    <source>
        <dbReference type="ARBA" id="ARBA00022840"/>
    </source>
</evidence>
<dbReference type="GO" id="GO:0005524">
    <property type="term" value="F:ATP binding"/>
    <property type="evidence" value="ECO:0007669"/>
    <property type="project" value="UniProtKB-UniRule"/>
</dbReference>
<dbReference type="PROSITE" id="PS00411">
    <property type="entry name" value="KINESIN_MOTOR_1"/>
    <property type="match status" value="1"/>
</dbReference>
<feature type="compositionally biased region" description="Basic and acidic residues" evidence="8">
    <location>
        <begin position="1"/>
        <end position="11"/>
    </location>
</feature>
<dbReference type="InterPro" id="IPR027417">
    <property type="entry name" value="P-loop_NTPase"/>
</dbReference>
<evidence type="ECO:0000256" key="3">
    <source>
        <dbReference type="ARBA" id="ARBA00022741"/>
    </source>
</evidence>
<evidence type="ECO:0000256" key="6">
    <source>
        <dbReference type="PROSITE-ProRule" id="PRU00283"/>
    </source>
</evidence>
<evidence type="ECO:0000256" key="5">
    <source>
        <dbReference type="ARBA" id="ARBA00023175"/>
    </source>
</evidence>
<name>A0A316URH6_9BASI</name>
<dbReference type="PANTHER" id="PTHR47972:SF45">
    <property type="entry name" value="PROTEIN CLARET SEGREGATIONAL"/>
    <property type="match status" value="1"/>
</dbReference>
<dbReference type="AlphaFoldDB" id="A0A316URH6"/>
<dbReference type="PRINTS" id="PR00380">
    <property type="entry name" value="KINESINHEAVY"/>
</dbReference>
<accession>A0A316URH6</accession>
<keyword evidence="11" id="KW-1185">Reference proteome</keyword>
<dbReference type="SMART" id="SM00129">
    <property type="entry name" value="KISc"/>
    <property type="match status" value="1"/>
</dbReference>
<evidence type="ECO:0000313" key="10">
    <source>
        <dbReference type="EMBL" id="PWN25735.1"/>
    </source>
</evidence>
<dbReference type="SUPFAM" id="SSF52540">
    <property type="entry name" value="P-loop containing nucleoside triphosphate hydrolases"/>
    <property type="match status" value="1"/>
</dbReference>
<evidence type="ECO:0000256" key="2">
    <source>
        <dbReference type="ARBA" id="ARBA00022701"/>
    </source>
</evidence>
<feature type="compositionally biased region" description="Basic and acidic residues" evidence="8">
    <location>
        <begin position="20"/>
        <end position="32"/>
    </location>
</feature>
<comment type="similarity">
    <text evidence="1">Belongs to the TRAFAC class myosin-kinesin ATPase superfamily. Kinesin family. KIN-14 subfamily.</text>
</comment>
<proteinExistence type="inferred from homology"/>
<feature type="domain" description="Kinesin motor" evidence="9">
    <location>
        <begin position="170"/>
        <end position="519"/>
    </location>
</feature>
<gene>
    <name evidence="10" type="ORF">BDZ90DRAFT_228120</name>
</gene>
<dbReference type="Gene3D" id="3.40.850.10">
    <property type="entry name" value="Kinesin motor domain"/>
    <property type="match status" value="1"/>
</dbReference>
<dbReference type="GeneID" id="37026614"/>
<feature type="region of interest" description="Disordered" evidence="8">
    <location>
        <begin position="1"/>
        <end position="32"/>
    </location>
</feature>
<keyword evidence="4 6" id="KW-0067">ATP-binding</keyword>
<dbReference type="OrthoDB" id="3176171at2759"/>
<dbReference type="InterPro" id="IPR019821">
    <property type="entry name" value="Kinesin_motor_CS"/>
</dbReference>
<dbReference type="EMBL" id="KZ819674">
    <property type="protein sequence ID" value="PWN25735.1"/>
    <property type="molecule type" value="Genomic_DNA"/>
</dbReference>
<protein>
    <recommendedName>
        <fullName evidence="7">Kinesin-like protein</fullName>
    </recommendedName>
</protein>
<dbReference type="GO" id="GO:0005874">
    <property type="term" value="C:microtubule"/>
    <property type="evidence" value="ECO:0007669"/>
    <property type="project" value="UniProtKB-KW"/>
</dbReference>
<dbReference type="GO" id="GO:0003777">
    <property type="term" value="F:microtubule motor activity"/>
    <property type="evidence" value="ECO:0007669"/>
    <property type="project" value="InterPro"/>
</dbReference>
<dbReference type="InterPro" id="IPR027640">
    <property type="entry name" value="Kinesin-like_fam"/>
</dbReference>
<evidence type="ECO:0000259" key="9">
    <source>
        <dbReference type="PROSITE" id="PS50067"/>
    </source>
</evidence>
<dbReference type="InterPro" id="IPR036961">
    <property type="entry name" value="Kinesin_motor_dom_sf"/>
</dbReference>
<evidence type="ECO:0000256" key="1">
    <source>
        <dbReference type="ARBA" id="ARBA00010899"/>
    </source>
</evidence>
<dbReference type="PANTHER" id="PTHR47972">
    <property type="entry name" value="KINESIN-LIKE PROTEIN KLP-3"/>
    <property type="match status" value="1"/>
</dbReference>
<dbReference type="CDD" id="cd01366">
    <property type="entry name" value="KISc_C_terminal"/>
    <property type="match status" value="1"/>
</dbReference>
<keyword evidence="5 6" id="KW-0505">Motor protein</keyword>
<dbReference type="GO" id="GO:0008017">
    <property type="term" value="F:microtubule binding"/>
    <property type="evidence" value="ECO:0007669"/>
    <property type="project" value="InterPro"/>
</dbReference>
<evidence type="ECO:0000313" key="11">
    <source>
        <dbReference type="Proteomes" id="UP000245884"/>
    </source>
</evidence>
<reference evidence="10 11" key="1">
    <citation type="journal article" date="2018" name="Mol. Biol. Evol.">
        <title>Broad Genomic Sampling Reveals a Smut Pathogenic Ancestry of the Fungal Clade Ustilaginomycotina.</title>
        <authorList>
            <person name="Kijpornyongpan T."/>
            <person name="Mondo S.J."/>
            <person name="Barry K."/>
            <person name="Sandor L."/>
            <person name="Lee J."/>
            <person name="Lipzen A."/>
            <person name="Pangilinan J."/>
            <person name="LaButti K."/>
            <person name="Hainaut M."/>
            <person name="Henrissat B."/>
            <person name="Grigoriev I.V."/>
            <person name="Spatafora J.W."/>
            <person name="Aime M.C."/>
        </authorList>
    </citation>
    <scope>NUCLEOTIDE SEQUENCE [LARGE SCALE GENOMIC DNA]</scope>
    <source>
        <strain evidence="10 11">MCA 5214</strain>
    </source>
</reference>
<dbReference type="Proteomes" id="UP000245884">
    <property type="component" value="Unassembled WGS sequence"/>
</dbReference>